<protein>
    <recommendedName>
        <fullName evidence="6">Tat pathway signal sequence</fullName>
    </recommendedName>
</protein>
<reference evidence="4 5" key="1">
    <citation type="submission" date="2018-06" db="EMBL/GenBank/DDBJ databases">
        <title>Genome analysis of cellulolytic fungus Trichoderma lentiforme CFAM-422.</title>
        <authorList>
            <person name="Steindorff A.S."/>
            <person name="Formighieri E.F."/>
            <person name="Midorikawa G.E.O."/>
            <person name="Tamietti M.S."/>
            <person name="Ramos E.Z."/>
            <person name="Silva A.S."/>
            <person name="Bon E.P.S."/>
            <person name="Mendes T.D."/>
            <person name="Damaso M.C.T."/>
            <person name="Favaro L.C.L."/>
        </authorList>
    </citation>
    <scope>NUCLEOTIDE SEQUENCE [LARGE SCALE GENOMIC DNA]</scope>
    <source>
        <strain evidence="4 5">CFAM-422</strain>
    </source>
</reference>
<dbReference type="InterPro" id="IPR021765">
    <property type="entry name" value="UstYa-like"/>
</dbReference>
<sequence>MNQLKFNILKQPIYQPLPSDVHHELPAAESEDAKSWLPFARHKSDSRWSFVVYYKSIACYSWPVLVAAMIWTVLMSPPRSSLLDCLKATSIYSPALPVIELSDTDFANDFIERSPYRGPPTEELESLWFKLWDRKSLASCICTQHAHLTNSTEAMVLLPSEHMPDLNRHDTTDYMRAPAGEGDGYVASLEVFHQLHCLNYIRQFTWYQMGAYNENNSQHLVNGTLKELRIHTDHCIESLRIALMCQADVSPVLMKWDNNYDPPRPAAEFSSHHRCRNFDAIMNWNEAHGLSTFGNPAHQHNHG</sequence>
<gene>
    <name evidence="4" type="ORF">CFAM422_000450</name>
</gene>
<dbReference type="AlphaFoldDB" id="A0A9P4XRP1"/>
<comment type="caution">
    <text evidence="4">The sequence shown here is derived from an EMBL/GenBank/DDBJ whole genome shotgun (WGS) entry which is preliminary data.</text>
</comment>
<keyword evidence="3" id="KW-1133">Transmembrane helix</keyword>
<dbReference type="Pfam" id="PF11807">
    <property type="entry name" value="UstYa"/>
    <property type="match status" value="1"/>
</dbReference>
<proteinExistence type="inferred from homology"/>
<dbReference type="Proteomes" id="UP000801864">
    <property type="component" value="Unassembled WGS sequence"/>
</dbReference>
<comment type="pathway">
    <text evidence="1">Mycotoxin biosynthesis.</text>
</comment>
<keyword evidence="5" id="KW-1185">Reference proteome</keyword>
<evidence type="ECO:0008006" key="6">
    <source>
        <dbReference type="Google" id="ProtNLM"/>
    </source>
</evidence>
<dbReference type="EMBL" id="QLNT01000001">
    <property type="protein sequence ID" value="KAF3076887.1"/>
    <property type="molecule type" value="Genomic_DNA"/>
</dbReference>
<accession>A0A9P4XRP1</accession>
<dbReference type="GO" id="GO:0043386">
    <property type="term" value="P:mycotoxin biosynthetic process"/>
    <property type="evidence" value="ECO:0007669"/>
    <property type="project" value="InterPro"/>
</dbReference>
<evidence type="ECO:0000256" key="1">
    <source>
        <dbReference type="ARBA" id="ARBA00004685"/>
    </source>
</evidence>
<feature type="transmembrane region" description="Helical" evidence="3">
    <location>
        <begin position="51"/>
        <end position="74"/>
    </location>
</feature>
<evidence type="ECO:0000313" key="5">
    <source>
        <dbReference type="Proteomes" id="UP000801864"/>
    </source>
</evidence>
<dbReference type="PANTHER" id="PTHR33365:SF4">
    <property type="entry name" value="CYCLOCHLOROTINE BIOSYNTHESIS PROTEIN O"/>
    <property type="match status" value="1"/>
</dbReference>
<evidence type="ECO:0000256" key="3">
    <source>
        <dbReference type="SAM" id="Phobius"/>
    </source>
</evidence>
<name>A0A9P4XRP1_9HYPO</name>
<keyword evidence="3" id="KW-0812">Transmembrane</keyword>
<comment type="similarity">
    <text evidence="2">Belongs to the ustYa family.</text>
</comment>
<keyword evidence="3" id="KW-0472">Membrane</keyword>
<dbReference type="PANTHER" id="PTHR33365">
    <property type="entry name" value="YALI0B05434P"/>
    <property type="match status" value="1"/>
</dbReference>
<organism evidence="4 5">
    <name type="scientific">Trichoderma lentiforme</name>
    <dbReference type="NCBI Taxonomy" id="1567552"/>
    <lineage>
        <taxon>Eukaryota</taxon>
        <taxon>Fungi</taxon>
        <taxon>Dikarya</taxon>
        <taxon>Ascomycota</taxon>
        <taxon>Pezizomycotina</taxon>
        <taxon>Sordariomycetes</taxon>
        <taxon>Hypocreomycetidae</taxon>
        <taxon>Hypocreales</taxon>
        <taxon>Hypocreaceae</taxon>
        <taxon>Trichoderma</taxon>
    </lineage>
</organism>
<evidence type="ECO:0000256" key="2">
    <source>
        <dbReference type="ARBA" id="ARBA00035112"/>
    </source>
</evidence>
<evidence type="ECO:0000313" key="4">
    <source>
        <dbReference type="EMBL" id="KAF3076887.1"/>
    </source>
</evidence>